<organism evidence="1 2">
    <name type="scientific">Polaribacter pectinis</name>
    <dbReference type="NCBI Taxonomy" id="2738844"/>
    <lineage>
        <taxon>Bacteria</taxon>
        <taxon>Pseudomonadati</taxon>
        <taxon>Bacteroidota</taxon>
        <taxon>Flavobacteriia</taxon>
        <taxon>Flavobacteriales</taxon>
        <taxon>Flavobacteriaceae</taxon>
    </lineage>
</organism>
<keyword evidence="2" id="KW-1185">Reference proteome</keyword>
<dbReference type="Pfam" id="PF14345">
    <property type="entry name" value="GDYXXLXY"/>
    <property type="match status" value="1"/>
</dbReference>
<reference evidence="1 2" key="1">
    <citation type="submission" date="2020-08" db="EMBL/GenBank/DDBJ databases">
        <title>Polaribacter sp. L12M9 isolated from gut of the Korean scallop.</title>
        <authorList>
            <person name="Jeong Y.S."/>
        </authorList>
    </citation>
    <scope>NUCLEOTIDE SEQUENCE [LARGE SCALE GENOMIC DNA]</scope>
    <source>
        <strain evidence="1 2">L12M9</strain>
    </source>
</reference>
<dbReference type="InterPro" id="IPR025833">
    <property type="entry name" value="GDYXXLXY"/>
</dbReference>
<protein>
    <submittedName>
        <fullName evidence="1">GDYXXLXY domain-containing protein</fullName>
    </submittedName>
</protein>
<dbReference type="KEGG" id="ppec:H9W90_04285"/>
<accession>A0A7G9LCK1</accession>
<proteinExistence type="predicted"/>
<dbReference type="AlphaFoldDB" id="A0A7G9LCK1"/>
<name>A0A7G9LCK1_9FLAO</name>
<evidence type="ECO:0000313" key="1">
    <source>
        <dbReference type="EMBL" id="QNM86350.1"/>
    </source>
</evidence>
<sequence length="194" mass="22535">MKTSKIIMPIFLVVVAFQLMAPIKMIYDQENVLKTGKAYNFITQPLDPNDPFRGKYIRMNYEISSFKTKDSAWNRGEEIYVYVKDSLGFAKLDTVSKEKLNNNKDYIKAKVGGYYKHSNKLVFTLNNERFYMEESKAKPAEDLVRETQRTTSTKNFTYALIYIKDDISVLENVFITDTPIKDLVNKNSKDFNGL</sequence>
<dbReference type="EMBL" id="CP060695">
    <property type="protein sequence ID" value="QNM86350.1"/>
    <property type="molecule type" value="Genomic_DNA"/>
</dbReference>
<dbReference type="Proteomes" id="UP000515808">
    <property type="component" value="Chromosome"/>
</dbReference>
<gene>
    <name evidence="1" type="ORF">H9W90_04285</name>
</gene>
<dbReference type="RefSeq" id="WP_187483232.1">
    <property type="nucleotide sequence ID" value="NZ_CP060695.1"/>
</dbReference>
<evidence type="ECO:0000313" key="2">
    <source>
        <dbReference type="Proteomes" id="UP000515808"/>
    </source>
</evidence>